<dbReference type="AlphaFoldDB" id="A0A2P4XMR4"/>
<dbReference type="Proteomes" id="UP000237271">
    <property type="component" value="Unassembled WGS sequence"/>
</dbReference>
<sequence length="172" mass="20139">MQWIESQFQNCVESLSFGLIQRGIDNYKGLMRETPSQTWQKLLECDDTEAIVIDDASDLQEAEMYEVYDPMESLPTCLDEVETIRSMRFERSASSKAPPDLYQHKDGSTASFLRPEYKHILHEKNAYAVAYEIKITQPFTLEELMKFWGMMFFMALNDKGEYANYWALNQKI</sequence>
<evidence type="ECO:0008006" key="3">
    <source>
        <dbReference type="Google" id="ProtNLM"/>
    </source>
</evidence>
<dbReference type="OrthoDB" id="115587at2759"/>
<proteinExistence type="predicted"/>
<accession>A0A2P4XMR4</accession>
<keyword evidence="2" id="KW-1185">Reference proteome</keyword>
<organism evidence="1 2">
    <name type="scientific">Phytophthora palmivora</name>
    <dbReference type="NCBI Taxonomy" id="4796"/>
    <lineage>
        <taxon>Eukaryota</taxon>
        <taxon>Sar</taxon>
        <taxon>Stramenopiles</taxon>
        <taxon>Oomycota</taxon>
        <taxon>Peronosporomycetes</taxon>
        <taxon>Peronosporales</taxon>
        <taxon>Peronosporaceae</taxon>
        <taxon>Phytophthora</taxon>
    </lineage>
</organism>
<dbReference type="EMBL" id="NCKW01009521">
    <property type="protein sequence ID" value="POM66845.1"/>
    <property type="molecule type" value="Genomic_DNA"/>
</dbReference>
<gene>
    <name evidence="1" type="ORF">PHPALM_17236</name>
</gene>
<evidence type="ECO:0000313" key="2">
    <source>
        <dbReference type="Proteomes" id="UP000237271"/>
    </source>
</evidence>
<reference evidence="1 2" key="1">
    <citation type="journal article" date="2017" name="Genome Biol. Evol.">
        <title>Phytophthora megakarya and P. palmivora, closely related causal agents of cacao black pod rot, underwent increases in genome sizes and gene numbers by different mechanisms.</title>
        <authorList>
            <person name="Ali S.S."/>
            <person name="Shao J."/>
            <person name="Lary D.J."/>
            <person name="Kronmiller B."/>
            <person name="Shen D."/>
            <person name="Strem M.D."/>
            <person name="Amoako-Attah I."/>
            <person name="Akrofi A.Y."/>
            <person name="Begoude B.A."/>
            <person name="Ten Hoopen G.M."/>
            <person name="Coulibaly K."/>
            <person name="Kebe B.I."/>
            <person name="Melnick R.L."/>
            <person name="Guiltinan M.J."/>
            <person name="Tyler B.M."/>
            <person name="Meinhardt L.W."/>
            <person name="Bailey B.A."/>
        </authorList>
    </citation>
    <scope>NUCLEOTIDE SEQUENCE [LARGE SCALE GENOMIC DNA]</scope>
    <source>
        <strain evidence="2">sbr112.9</strain>
    </source>
</reference>
<name>A0A2P4XMR4_9STRA</name>
<comment type="caution">
    <text evidence="1">The sequence shown here is derived from an EMBL/GenBank/DDBJ whole genome shotgun (WGS) entry which is preliminary data.</text>
</comment>
<protein>
    <recommendedName>
        <fullName evidence="3">PiggyBac transposable element-derived protein domain-containing protein</fullName>
    </recommendedName>
</protein>
<evidence type="ECO:0000313" key="1">
    <source>
        <dbReference type="EMBL" id="POM66845.1"/>
    </source>
</evidence>